<sequence>MAAYKEGLDGGEIAGGWGLGGKYNTGDDGEETWTGWDEDRDQDEGDRPCFTALEMNTHMMMEERERAREKKEAVTVSSGKRRSEMRGISPAVLLSLSHSSLLFHSV</sequence>
<feature type="compositionally biased region" description="Acidic residues" evidence="1">
    <location>
        <begin position="28"/>
        <end position="44"/>
    </location>
</feature>
<proteinExistence type="predicted"/>
<gene>
    <name evidence="2" type="ORF">SMAX5B_018689</name>
</gene>
<dbReference type="AlphaFoldDB" id="A0A2U9C913"/>
<evidence type="ECO:0000313" key="3">
    <source>
        <dbReference type="Proteomes" id="UP000246464"/>
    </source>
</evidence>
<feature type="region of interest" description="Disordered" evidence="1">
    <location>
        <begin position="64"/>
        <end position="89"/>
    </location>
</feature>
<feature type="region of interest" description="Disordered" evidence="1">
    <location>
        <begin position="28"/>
        <end position="47"/>
    </location>
</feature>
<dbReference type="EMBL" id="CP026256">
    <property type="protein sequence ID" value="AWP12948.1"/>
    <property type="molecule type" value="Genomic_DNA"/>
</dbReference>
<protein>
    <submittedName>
        <fullName evidence="2">Uncharacterized protein</fullName>
    </submittedName>
</protein>
<keyword evidence="3" id="KW-1185">Reference proteome</keyword>
<evidence type="ECO:0000256" key="1">
    <source>
        <dbReference type="SAM" id="MobiDB-lite"/>
    </source>
</evidence>
<evidence type="ECO:0000313" key="2">
    <source>
        <dbReference type="EMBL" id="AWP12948.1"/>
    </source>
</evidence>
<accession>A0A2U9C913</accession>
<name>A0A2U9C913_SCOMX</name>
<dbReference type="Proteomes" id="UP000246464">
    <property type="component" value="Chromosome 14"/>
</dbReference>
<reference evidence="2 3" key="1">
    <citation type="submission" date="2017-12" db="EMBL/GenBank/DDBJ databases">
        <title>Integrating genomic resources of turbot (Scophthalmus maximus) in depth evaluation of genetic and physical mapping variation across individuals.</title>
        <authorList>
            <person name="Martinez P."/>
        </authorList>
    </citation>
    <scope>NUCLEOTIDE SEQUENCE [LARGE SCALE GENOMIC DNA]</scope>
</reference>
<feature type="compositionally biased region" description="Basic and acidic residues" evidence="1">
    <location>
        <begin position="64"/>
        <end position="73"/>
    </location>
</feature>
<organism evidence="2 3">
    <name type="scientific">Scophthalmus maximus</name>
    <name type="common">Turbot</name>
    <name type="synonym">Psetta maxima</name>
    <dbReference type="NCBI Taxonomy" id="52904"/>
    <lineage>
        <taxon>Eukaryota</taxon>
        <taxon>Metazoa</taxon>
        <taxon>Chordata</taxon>
        <taxon>Craniata</taxon>
        <taxon>Vertebrata</taxon>
        <taxon>Euteleostomi</taxon>
        <taxon>Actinopterygii</taxon>
        <taxon>Neopterygii</taxon>
        <taxon>Teleostei</taxon>
        <taxon>Neoteleostei</taxon>
        <taxon>Acanthomorphata</taxon>
        <taxon>Carangaria</taxon>
        <taxon>Pleuronectiformes</taxon>
        <taxon>Pleuronectoidei</taxon>
        <taxon>Scophthalmidae</taxon>
        <taxon>Scophthalmus</taxon>
    </lineage>
</organism>